<feature type="chain" id="PRO_5043271957" evidence="2">
    <location>
        <begin position="18"/>
        <end position="116"/>
    </location>
</feature>
<proteinExistence type="predicted"/>
<dbReference type="EMBL" id="CAMXCT020000535">
    <property type="protein sequence ID" value="CAL1133464.1"/>
    <property type="molecule type" value="Genomic_DNA"/>
</dbReference>
<name>A0A9P1FK19_9DINO</name>
<feature type="region of interest" description="Disordered" evidence="1">
    <location>
        <begin position="88"/>
        <end position="116"/>
    </location>
</feature>
<dbReference type="EMBL" id="CAMXCT010000535">
    <property type="protein sequence ID" value="CAI3980089.1"/>
    <property type="molecule type" value="Genomic_DNA"/>
</dbReference>
<evidence type="ECO:0000313" key="3">
    <source>
        <dbReference type="EMBL" id="CAI3980089.1"/>
    </source>
</evidence>
<accession>A0A9P1FK19</accession>
<dbReference type="EMBL" id="CAMXCT030000535">
    <property type="protein sequence ID" value="CAL4767401.1"/>
    <property type="molecule type" value="Genomic_DNA"/>
</dbReference>
<organism evidence="3">
    <name type="scientific">Cladocopium goreaui</name>
    <dbReference type="NCBI Taxonomy" id="2562237"/>
    <lineage>
        <taxon>Eukaryota</taxon>
        <taxon>Sar</taxon>
        <taxon>Alveolata</taxon>
        <taxon>Dinophyceae</taxon>
        <taxon>Suessiales</taxon>
        <taxon>Symbiodiniaceae</taxon>
        <taxon>Cladocopium</taxon>
    </lineage>
</organism>
<evidence type="ECO:0000313" key="5">
    <source>
        <dbReference type="Proteomes" id="UP001152797"/>
    </source>
</evidence>
<keyword evidence="5" id="KW-1185">Reference proteome</keyword>
<keyword evidence="2" id="KW-0732">Signal</keyword>
<feature type="signal peptide" evidence="2">
    <location>
        <begin position="1"/>
        <end position="17"/>
    </location>
</feature>
<evidence type="ECO:0000256" key="2">
    <source>
        <dbReference type="SAM" id="SignalP"/>
    </source>
</evidence>
<dbReference type="Proteomes" id="UP001152797">
    <property type="component" value="Unassembled WGS sequence"/>
</dbReference>
<sequence>MLLRTAVTLWLCHALEGAVDQPLDAACSFVQHGAHALPPRSAAVPFADADVLRLERTIQRASEVADAVGEETQELARRLSQLKGALDGSQLTASRSPREQFPAASIANTDALAKDA</sequence>
<evidence type="ECO:0000313" key="4">
    <source>
        <dbReference type="EMBL" id="CAL4767401.1"/>
    </source>
</evidence>
<dbReference type="AlphaFoldDB" id="A0A9P1FK19"/>
<protein>
    <submittedName>
        <fullName evidence="3">Uncharacterized protein</fullName>
    </submittedName>
</protein>
<evidence type="ECO:0000256" key="1">
    <source>
        <dbReference type="SAM" id="MobiDB-lite"/>
    </source>
</evidence>
<comment type="caution">
    <text evidence="3">The sequence shown here is derived from an EMBL/GenBank/DDBJ whole genome shotgun (WGS) entry which is preliminary data.</text>
</comment>
<reference evidence="4 5" key="2">
    <citation type="submission" date="2024-05" db="EMBL/GenBank/DDBJ databases">
        <authorList>
            <person name="Chen Y."/>
            <person name="Shah S."/>
            <person name="Dougan E. K."/>
            <person name="Thang M."/>
            <person name="Chan C."/>
        </authorList>
    </citation>
    <scope>NUCLEOTIDE SEQUENCE [LARGE SCALE GENOMIC DNA]</scope>
</reference>
<reference evidence="3" key="1">
    <citation type="submission" date="2022-10" db="EMBL/GenBank/DDBJ databases">
        <authorList>
            <person name="Chen Y."/>
            <person name="Dougan E. K."/>
            <person name="Chan C."/>
            <person name="Rhodes N."/>
            <person name="Thang M."/>
        </authorList>
    </citation>
    <scope>NUCLEOTIDE SEQUENCE</scope>
</reference>
<gene>
    <name evidence="3" type="ORF">C1SCF055_LOCUS7997</name>
</gene>